<dbReference type="GO" id="GO:0102130">
    <property type="term" value="F:malonyl-CoA methyltransferase activity"/>
    <property type="evidence" value="ECO:0007669"/>
    <property type="project" value="UniProtKB-EC"/>
</dbReference>
<proteinExistence type="inferred from homology"/>
<dbReference type="SUPFAM" id="SSF53335">
    <property type="entry name" value="S-adenosyl-L-methionine-dependent methyltransferases"/>
    <property type="match status" value="1"/>
</dbReference>
<dbReference type="Pfam" id="PF08241">
    <property type="entry name" value="Methyltransf_11"/>
    <property type="match status" value="1"/>
</dbReference>
<feature type="domain" description="Methyltransferase type 11" evidence="10">
    <location>
        <begin position="318"/>
        <end position="412"/>
    </location>
</feature>
<protein>
    <recommendedName>
        <fullName evidence="3 9">Malonyl-[acyl-carrier protein] O-methyltransferase</fullName>
        <shortName evidence="9">Malonyl-ACP O-methyltransferase</shortName>
        <ecNumber evidence="3 9">2.1.1.197</ecNumber>
    </recommendedName>
    <alternativeName>
        <fullName evidence="9">Biotin synthesis protein BioC</fullName>
    </alternativeName>
</protein>
<comment type="catalytic activity">
    <reaction evidence="1 9">
        <text>malonyl-[ACP] + S-adenosyl-L-methionine = malonyl-[ACP] methyl ester + S-adenosyl-L-homocysteine</text>
        <dbReference type="Rhea" id="RHEA:17105"/>
        <dbReference type="Rhea" id="RHEA-COMP:9623"/>
        <dbReference type="Rhea" id="RHEA-COMP:9954"/>
        <dbReference type="ChEBI" id="CHEBI:57856"/>
        <dbReference type="ChEBI" id="CHEBI:59789"/>
        <dbReference type="ChEBI" id="CHEBI:78449"/>
        <dbReference type="ChEBI" id="CHEBI:78845"/>
        <dbReference type="EC" id="2.1.1.197"/>
    </reaction>
</comment>
<dbReference type="InterPro" id="IPR013216">
    <property type="entry name" value="Methyltransf_11"/>
</dbReference>
<dbReference type="InterPro" id="IPR000073">
    <property type="entry name" value="AB_hydrolase_1"/>
</dbReference>
<dbReference type="Gene3D" id="3.40.50.1820">
    <property type="entry name" value="alpha/beta hydrolase"/>
    <property type="match status" value="1"/>
</dbReference>
<gene>
    <name evidence="9" type="primary">bioC</name>
    <name evidence="12" type="ORF">MARGE09_P2130</name>
</gene>
<dbReference type="GO" id="GO:0008757">
    <property type="term" value="F:S-adenosylmethionine-dependent methyltransferase activity"/>
    <property type="evidence" value="ECO:0007669"/>
    <property type="project" value="InterPro"/>
</dbReference>
<comment type="function">
    <text evidence="8 9">Converts the free carboxyl group of a malonyl-thioester to its methyl ester by transfer of a methyl group from S-adenosyl-L-methionine (SAM). It allows to synthesize pimeloyl-ACP via the fatty acid synthetic pathway.</text>
</comment>
<dbReference type="InterPro" id="IPR029063">
    <property type="entry name" value="SAM-dependent_MTases_sf"/>
</dbReference>
<dbReference type="PANTHER" id="PTHR13090">
    <property type="entry name" value="ARGININE-HYDROXYLASE NDUFAF5, MITOCHONDRIAL"/>
    <property type="match status" value="1"/>
</dbReference>
<dbReference type="AlphaFoldDB" id="A0AAN1WHX8"/>
<dbReference type="GO" id="GO:0010340">
    <property type="term" value="F:carboxyl-O-methyltransferase activity"/>
    <property type="evidence" value="ECO:0007669"/>
    <property type="project" value="UniProtKB-UniRule"/>
</dbReference>
<feature type="domain" description="AB hydrolase-1" evidence="11">
    <location>
        <begin position="22"/>
        <end position="260"/>
    </location>
</feature>
<dbReference type="HAMAP" id="MF_00835">
    <property type="entry name" value="BioC"/>
    <property type="match status" value="1"/>
</dbReference>
<accession>A0AAN1WHX8</accession>
<evidence type="ECO:0000256" key="3">
    <source>
        <dbReference type="ARBA" id="ARBA00012327"/>
    </source>
</evidence>
<evidence type="ECO:0000256" key="1">
    <source>
        <dbReference type="ARBA" id="ARBA00000852"/>
    </source>
</evidence>
<evidence type="ECO:0000256" key="8">
    <source>
        <dbReference type="ARBA" id="ARBA00025006"/>
    </source>
</evidence>
<name>A0AAN1WHX8_9GAMM</name>
<evidence type="ECO:0000259" key="11">
    <source>
        <dbReference type="Pfam" id="PF12697"/>
    </source>
</evidence>
<dbReference type="CDD" id="cd02440">
    <property type="entry name" value="AdoMet_MTases"/>
    <property type="match status" value="1"/>
</dbReference>
<organism evidence="12 13">
    <name type="scientific">Marinagarivorans cellulosilyticus</name>
    <dbReference type="NCBI Taxonomy" id="2721545"/>
    <lineage>
        <taxon>Bacteria</taxon>
        <taxon>Pseudomonadati</taxon>
        <taxon>Pseudomonadota</taxon>
        <taxon>Gammaproteobacteria</taxon>
        <taxon>Cellvibrionales</taxon>
        <taxon>Cellvibrionaceae</taxon>
        <taxon>Marinagarivorans</taxon>
    </lineage>
</organism>
<dbReference type="InterPro" id="IPR050602">
    <property type="entry name" value="Malonyl-ACP_OMT"/>
</dbReference>
<dbReference type="KEGG" id="marq:MARGE09_P2130"/>
<evidence type="ECO:0000313" key="12">
    <source>
        <dbReference type="EMBL" id="BCD97929.1"/>
    </source>
</evidence>
<dbReference type="GO" id="GO:0009102">
    <property type="term" value="P:biotin biosynthetic process"/>
    <property type="evidence" value="ECO:0007669"/>
    <property type="project" value="UniProtKB-UniRule"/>
</dbReference>
<dbReference type="RefSeq" id="WP_236981933.1">
    <property type="nucleotide sequence ID" value="NZ_AP023086.1"/>
</dbReference>
<evidence type="ECO:0000259" key="10">
    <source>
        <dbReference type="Pfam" id="PF08241"/>
    </source>
</evidence>
<evidence type="ECO:0000256" key="9">
    <source>
        <dbReference type="HAMAP-Rule" id="MF_00835"/>
    </source>
</evidence>
<dbReference type="PANTHER" id="PTHR13090:SF1">
    <property type="entry name" value="ARGININE-HYDROXYLASE NDUFAF5, MITOCHONDRIAL"/>
    <property type="match status" value="1"/>
</dbReference>
<keyword evidence="4 9" id="KW-0489">Methyltransferase</keyword>
<comment type="pathway">
    <text evidence="2 9">Cofactor biosynthesis; biotin biosynthesis.</text>
</comment>
<dbReference type="Gene3D" id="3.40.50.150">
    <property type="entry name" value="Vaccinia Virus protein VP39"/>
    <property type="match status" value="1"/>
</dbReference>
<dbReference type="Proteomes" id="UP001320119">
    <property type="component" value="Chromosome"/>
</dbReference>
<dbReference type="NCBIfam" id="TIGR02072">
    <property type="entry name" value="BioC"/>
    <property type="match status" value="1"/>
</dbReference>
<evidence type="ECO:0000256" key="2">
    <source>
        <dbReference type="ARBA" id="ARBA00004746"/>
    </source>
</evidence>
<keyword evidence="7 9" id="KW-0093">Biotin biosynthesis</keyword>
<evidence type="ECO:0000256" key="5">
    <source>
        <dbReference type="ARBA" id="ARBA00022679"/>
    </source>
</evidence>
<keyword evidence="5 9" id="KW-0808">Transferase</keyword>
<dbReference type="InterPro" id="IPR029058">
    <property type="entry name" value="AB_hydrolase_fold"/>
</dbReference>
<sequence length="530" mass="56543">MIAEPASPLSWAQEGPSNSPVIIAIHGWASNAQVWRELAKQLPEYGVLTLELPGFGITPCDNRLFNYNNFISAVSNAVSLAKQQWPACNARDFYLMGWSLGGQVAAEVAARIPDVIAGLITVASNPCFVEQPTWPRAMPASTYDAFSENFSAGAAKVVQRFHALQAHGAGEPRALRKTMQQYLPVLDSAQIPAWQATLAWLAFDARPAYAAYAKPQLHLLAGNDALVPANVPLGQYGEVQVIAGASHCLLLERSKAVARAVSVFIKTHCASAMDKNRVARSFSEAAADYDTFAQVQKTAAQSVARRALKSAINTGKVLDLGAGTGVLTNALAEQGASMIALDIAEGMLHVARSRAADSPPVNYLAADAEYLPLRDASIDGVVSSLAIQWCTNLPLLFAEIYRVLKPGGRAVIATLGPATLRELKLAWQAVDEAVHINAFASRSQVESAAGGAGFDVVIEQQLEQLKYPSLMPLLQALKGIGAHNSHALAPAGLMTRSKFQTLKNAYPSPDGGRGGEVVASYDIFYLELTK</sequence>
<keyword evidence="6 9" id="KW-0949">S-adenosyl-L-methionine</keyword>
<evidence type="ECO:0000313" key="13">
    <source>
        <dbReference type="Proteomes" id="UP001320119"/>
    </source>
</evidence>
<evidence type="ECO:0000256" key="6">
    <source>
        <dbReference type="ARBA" id="ARBA00022691"/>
    </source>
</evidence>
<evidence type="ECO:0000256" key="4">
    <source>
        <dbReference type="ARBA" id="ARBA00022603"/>
    </source>
</evidence>
<reference evidence="12 13" key="1">
    <citation type="journal article" date="2022" name="IScience">
        <title>An ultrasensitive nanofiber-based assay for enzymatic hydrolysis and deep-sea microbial degradation of cellulose.</title>
        <authorList>
            <person name="Tsudome M."/>
            <person name="Tachioka M."/>
            <person name="Miyazaki M."/>
            <person name="Uchimura K."/>
            <person name="Tsuda M."/>
            <person name="Takaki Y."/>
            <person name="Deguchi S."/>
        </authorList>
    </citation>
    <scope>NUCLEOTIDE SEQUENCE [LARGE SCALE GENOMIC DNA]</scope>
    <source>
        <strain evidence="12 13">GE09</strain>
    </source>
</reference>
<dbReference type="EMBL" id="AP023086">
    <property type="protein sequence ID" value="BCD97929.1"/>
    <property type="molecule type" value="Genomic_DNA"/>
</dbReference>
<dbReference type="GO" id="GO:0032259">
    <property type="term" value="P:methylation"/>
    <property type="evidence" value="ECO:0007669"/>
    <property type="project" value="UniProtKB-KW"/>
</dbReference>
<dbReference type="InterPro" id="IPR011814">
    <property type="entry name" value="BioC"/>
</dbReference>
<keyword evidence="13" id="KW-1185">Reference proteome</keyword>
<evidence type="ECO:0000256" key="7">
    <source>
        <dbReference type="ARBA" id="ARBA00022756"/>
    </source>
</evidence>
<dbReference type="Pfam" id="PF12697">
    <property type="entry name" value="Abhydrolase_6"/>
    <property type="match status" value="1"/>
</dbReference>
<dbReference type="SUPFAM" id="SSF53474">
    <property type="entry name" value="alpha/beta-Hydrolases"/>
    <property type="match status" value="1"/>
</dbReference>
<dbReference type="EC" id="2.1.1.197" evidence="3 9"/>
<comment type="similarity">
    <text evidence="9">Belongs to the methyltransferase superfamily.</text>
</comment>